<evidence type="ECO:0000256" key="3">
    <source>
        <dbReference type="SAM" id="MobiDB-lite"/>
    </source>
</evidence>
<dbReference type="Proteomes" id="UP000193467">
    <property type="component" value="Unassembled WGS sequence"/>
</dbReference>
<keyword evidence="6" id="KW-1185">Reference proteome</keyword>
<name>A0A1Y2G377_9BASI</name>
<dbReference type="InterPro" id="IPR000219">
    <property type="entry name" value="DH_dom"/>
</dbReference>
<keyword evidence="2" id="KW-0963">Cytoplasm</keyword>
<dbReference type="PANTHER" id="PTHR46006:SF7">
    <property type="entry name" value="DH DOMAIN-CONTAINING PROTEIN"/>
    <property type="match status" value="1"/>
</dbReference>
<reference evidence="5 6" key="1">
    <citation type="submission" date="2016-07" db="EMBL/GenBank/DDBJ databases">
        <title>Pervasive Adenine N6-methylation of Active Genes in Fungi.</title>
        <authorList>
            <consortium name="DOE Joint Genome Institute"/>
            <person name="Mondo S.J."/>
            <person name="Dannebaum R.O."/>
            <person name="Kuo R.C."/>
            <person name="Labutti K."/>
            <person name="Haridas S."/>
            <person name="Kuo A."/>
            <person name="Salamov A."/>
            <person name="Ahrendt S.R."/>
            <person name="Lipzen A."/>
            <person name="Sullivan W."/>
            <person name="Andreopoulos W.B."/>
            <person name="Clum A."/>
            <person name="Lindquist E."/>
            <person name="Daum C."/>
            <person name="Ramamoorthy G.K."/>
            <person name="Gryganskyi A."/>
            <person name="Culley D."/>
            <person name="Magnuson J.K."/>
            <person name="James T.Y."/>
            <person name="O'Malley M.A."/>
            <person name="Stajich J.E."/>
            <person name="Spatafora J.W."/>
            <person name="Visel A."/>
            <person name="Grigoriev I.V."/>
        </authorList>
    </citation>
    <scope>NUCLEOTIDE SEQUENCE [LARGE SCALE GENOMIC DNA]</scope>
    <source>
        <strain evidence="5 6">62-1032</strain>
    </source>
</reference>
<dbReference type="Gene3D" id="1.20.900.10">
    <property type="entry name" value="Dbl homology (DH) domain"/>
    <property type="match status" value="2"/>
</dbReference>
<feature type="domain" description="DH" evidence="4">
    <location>
        <begin position="237"/>
        <end position="594"/>
    </location>
</feature>
<dbReference type="GO" id="GO:0035025">
    <property type="term" value="P:positive regulation of Rho protein signal transduction"/>
    <property type="evidence" value="ECO:0007669"/>
    <property type="project" value="TreeGrafter"/>
</dbReference>
<feature type="compositionally biased region" description="Polar residues" evidence="3">
    <location>
        <begin position="364"/>
        <end position="377"/>
    </location>
</feature>
<feature type="region of interest" description="Disordered" evidence="3">
    <location>
        <begin position="642"/>
        <end position="661"/>
    </location>
</feature>
<feature type="compositionally biased region" description="Low complexity" evidence="3">
    <location>
        <begin position="792"/>
        <end position="804"/>
    </location>
</feature>
<feature type="region of interest" description="Disordered" evidence="3">
    <location>
        <begin position="1"/>
        <end position="213"/>
    </location>
</feature>
<comment type="subcellular location">
    <subcellularLocation>
        <location evidence="1">Cytoplasm</location>
    </subcellularLocation>
</comment>
<sequence>MRRLFGFKSKSSGPLEPLSTNHDSRQPTSQPHDTKPRRPSTTPAPPPPQHGLGLSIPLDAEQEQDESTRSLHAHFAATPRVLSPVDREEREGGAGDPSASTSSAPAGGAAAAGGGGAGASHPGIRPRTASSRLSSTRDPPASDDARSTSPWSTTTQQQQLQRTTSPLSFSPSGSLGGSSSPYYAGGGSSIHPSLARVVSGGGTVGGGGDPNAIYAPTTWSELAHPELVDNVSNRERTRQEILWEVVASEERYVLELRSLVNLYVNPLLHPLLSSPSSPPLPSPPTPYTPSPPSSSELPIAARFSRPSNNSEDSLARPPQWGGREMPEITGGSDESISQGSRRAARSHNSLPVLPRDARPFFSNGFGSTNSLATNSNTIDDKSRGGGSGRLSSFSFRPRHHLRPAPSNNKLRKNEVVDSTPVVLPESLKAVMESLVEMLKGHEELSARLKEQWAKAFPLVRGLAAIWSEQPWFLETYAKYVLSLEEALSSVDALLPSTNSSSSTSSNPFKLKSRLSVDKNHKRLARALLTLEEQASEAGESSLGICLSKPLMRLSKLPLLMQALLYHTDPTTHEWEKTRAMALEVDALVRSIEDEKIDEEAREKTRDALARIEGIKDKALMAPRSSRVLLDEIPVPRDTASLGRRTLSDVSSSRKQSKSSTKNTNEWFVRFSDVTIRCVKIRETDLPGGFSRVKEKQGKQGKVKKGKPRNLYRFVKVERWEMREAAGAAIVGMDDITRAAANLDTAALESSEDDDDLDGAESRMSFRYDADDPKPSAPRTFKKTPVRKPGPRSSSTTQSVVTKQSPAAAKHGGRLRIASEGGGVPRVTSPVSRHRFEAPTQASVAKISAAQTRPITPNGPPPVKRPTTAPSASASHNGLHVREDSTLNMLNAYWKADASAAS</sequence>
<gene>
    <name evidence="5" type="ORF">BCR35DRAFT_299782</name>
</gene>
<dbReference type="InParanoid" id="A0A1Y2G377"/>
<dbReference type="GO" id="GO:0005085">
    <property type="term" value="F:guanyl-nucleotide exchange factor activity"/>
    <property type="evidence" value="ECO:0007669"/>
    <property type="project" value="InterPro"/>
</dbReference>
<dbReference type="OrthoDB" id="1716625at2759"/>
<dbReference type="GO" id="GO:0005737">
    <property type="term" value="C:cytoplasm"/>
    <property type="evidence" value="ECO:0007669"/>
    <property type="project" value="UniProtKB-SubCell"/>
</dbReference>
<protein>
    <recommendedName>
        <fullName evidence="4">DH domain-containing protein</fullName>
    </recommendedName>
</protein>
<dbReference type="InterPro" id="IPR051480">
    <property type="entry name" value="Endocytic_GEF_Adapter"/>
</dbReference>
<evidence type="ECO:0000256" key="2">
    <source>
        <dbReference type="ARBA" id="ARBA00022490"/>
    </source>
</evidence>
<feature type="region of interest" description="Disordered" evidence="3">
    <location>
        <begin position="848"/>
        <end position="882"/>
    </location>
</feature>
<feature type="compositionally biased region" description="Basic and acidic residues" evidence="3">
    <location>
        <begin position="764"/>
        <end position="773"/>
    </location>
</feature>
<dbReference type="STRING" id="106004.A0A1Y2G377"/>
<feature type="compositionally biased region" description="Pro residues" evidence="3">
    <location>
        <begin position="276"/>
        <end position="292"/>
    </location>
</feature>
<dbReference type="SUPFAM" id="SSF48065">
    <property type="entry name" value="DBL homology domain (DH-domain)"/>
    <property type="match status" value="1"/>
</dbReference>
<feature type="region of interest" description="Disordered" evidence="3">
    <location>
        <begin position="764"/>
        <end position="829"/>
    </location>
</feature>
<feature type="region of interest" description="Disordered" evidence="3">
    <location>
        <begin position="275"/>
        <end position="413"/>
    </location>
</feature>
<feature type="compositionally biased region" description="Low complexity" evidence="3">
    <location>
        <begin position="647"/>
        <end position="661"/>
    </location>
</feature>
<dbReference type="PANTHER" id="PTHR46006">
    <property type="entry name" value="RHO GUANINE NUCLEOTIDE EXCHANGE FACTOR AT 64C, ISOFORM A"/>
    <property type="match status" value="1"/>
</dbReference>
<proteinExistence type="predicted"/>
<feature type="compositionally biased region" description="Low complexity" evidence="3">
    <location>
        <begin position="147"/>
        <end position="183"/>
    </location>
</feature>
<comment type="caution">
    <text evidence="5">The sequence shown here is derived from an EMBL/GenBank/DDBJ whole genome shotgun (WGS) entry which is preliminary data.</text>
</comment>
<dbReference type="PROSITE" id="PS50010">
    <property type="entry name" value="DH_2"/>
    <property type="match status" value="1"/>
</dbReference>
<feature type="compositionally biased region" description="Polar residues" evidence="3">
    <location>
        <begin position="128"/>
        <end position="137"/>
    </location>
</feature>
<feature type="compositionally biased region" description="Gly residues" evidence="3">
    <location>
        <begin position="199"/>
        <end position="209"/>
    </location>
</feature>
<evidence type="ECO:0000313" key="6">
    <source>
        <dbReference type="Proteomes" id="UP000193467"/>
    </source>
</evidence>
<feature type="compositionally biased region" description="Basic residues" evidence="3">
    <location>
        <begin position="779"/>
        <end position="789"/>
    </location>
</feature>
<evidence type="ECO:0000256" key="1">
    <source>
        <dbReference type="ARBA" id="ARBA00004496"/>
    </source>
</evidence>
<organism evidence="5 6">
    <name type="scientific">Leucosporidium creatinivorum</name>
    <dbReference type="NCBI Taxonomy" id="106004"/>
    <lineage>
        <taxon>Eukaryota</taxon>
        <taxon>Fungi</taxon>
        <taxon>Dikarya</taxon>
        <taxon>Basidiomycota</taxon>
        <taxon>Pucciniomycotina</taxon>
        <taxon>Microbotryomycetes</taxon>
        <taxon>Leucosporidiales</taxon>
        <taxon>Leucosporidium</taxon>
    </lineage>
</organism>
<feature type="compositionally biased region" description="Polar residues" evidence="3">
    <location>
        <begin position="18"/>
        <end position="31"/>
    </location>
</feature>
<evidence type="ECO:0000259" key="4">
    <source>
        <dbReference type="PROSITE" id="PS50010"/>
    </source>
</evidence>
<accession>A0A1Y2G377</accession>
<dbReference type="InterPro" id="IPR035899">
    <property type="entry name" value="DBL_dom_sf"/>
</dbReference>
<dbReference type="AlphaFoldDB" id="A0A1Y2G377"/>
<feature type="compositionally biased region" description="Low complexity" evidence="3">
    <location>
        <begin position="96"/>
        <end position="109"/>
    </location>
</feature>
<dbReference type="EMBL" id="MCGR01000004">
    <property type="protein sequence ID" value="ORY90207.1"/>
    <property type="molecule type" value="Genomic_DNA"/>
</dbReference>
<evidence type="ECO:0000313" key="5">
    <source>
        <dbReference type="EMBL" id="ORY90207.1"/>
    </source>
</evidence>